<evidence type="ECO:0000313" key="1">
    <source>
        <dbReference type="EMBL" id="MED4402485.1"/>
    </source>
</evidence>
<dbReference type="InterPro" id="IPR036281">
    <property type="entry name" value="SinR/SinI_dimer_dom_sf"/>
</dbReference>
<dbReference type="SUPFAM" id="SSF47406">
    <property type="entry name" value="SinR repressor dimerisation domain-like"/>
    <property type="match status" value="1"/>
</dbReference>
<dbReference type="EMBL" id="JARTFS010000012">
    <property type="protein sequence ID" value="MED4402485.1"/>
    <property type="molecule type" value="Genomic_DNA"/>
</dbReference>
<sequence>MDNQLQKLKELMSDKEWEELILIALGTSMSVEEIKNFFHQPSRP</sequence>
<organism evidence="1 2">
    <name type="scientific">Metabacillus fastidiosus</name>
    <dbReference type="NCBI Taxonomy" id="1458"/>
    <lineage>
        <taxon>Bacteria</taxon>
        <taxon>Bacillati</taxon>
        <taxon>Bacillota</taxon>
        <taxon>Bacilli</taxon>
        <taxon>Bacillales</taxon>
        <taxon>Bacillaceae</taxon>
        <taxon>Metabacillus</taxon>
    </lineage>
</organism>
<accession>A0ABU6NZE2</accession>
<dbReference type="RefSeq" id="WP_268874890.1">
    <property type="nucleotide sequence ID" value="NZ_JARTFQ010000005.1"/>
</dbReference>
<reference evidence="1 2" key="1">
    <citation type="submission" date="2023-03" db="EMBL/GenBank/DDBJ databases">
        <title>Bacillus Genome Sequencing.</title>
        <authorList>
            <person name="Dunlap C."/>
        </authorList>
    </citation>
    <scope>NUCLEOTIDE SEQUENCE [LARGE SCALE GENOMIC DNA]</scope>
    <source>
        <strain evidence="1 2">NRS-1717</strain>
    </source>
</reference>
<keyword evidence="2" id="KW-1185">Reference proteome</keyword>
<proteinExistence type="predicted"/>
<name>A0ABU6NZE2_9BACI</name>
<evidence type="ECO:0000313" key="2">
    <source>
        <dbReference type="Proteomes" id="UP001342826"/>
    </source>
</evidence>
<gene>
    <name evidence="1" type="ORF">P9271_14295</name>
</gene>
<protein>
    <recommendedName>
        <fullName evidence="3">DNA-binding anti-repressor SinI</fullName>
    </recommendedName>
</protein>
<dbReference type="GeneID" id="301143648"/>
<dbReference type="Proteomes" id="UP001342826">
    <property type="component" value="Unassembled WGS sequence"/>
</dbReference>
<evidence type="ECO:0008006" key="3">
    <source>
        <dbReference type="Google" id="ProtNLM"/>
    </source>
</evidence>
<comment type="caution">
    <text evidence="1">The sequence shown here is derived from an EMBL/GenBank/DDBJ whole genome shotgun (WGS) entry which is preliminary data.</text>
</comment>